<dbReference type="EMBL" id="HG996471">
    <property type="protein sequence ID" value="CAG1847241.1"/>
    <property type="molecule type" value="Genomic_DNA"/>
</dbReference>
<dbReference type="Proteomes" id="UP000012960">
    <property type="component" value="Unplaced"/>
</dbReference>
<dbReference type="GO" id="GO:0046872">
    <property type="term" value="F:metal ion binding"/>
    <property type="evidence" value="ECO:0007669"/>
    <property type="project" value="UniProtKB-KW"/>
</dbReference>
<name>A0A804JJL4_MUSAM</name>
<evidence type="ECO:0000256" key="1">
    <source>
        <dbReference type="ARBA" id="ARBA00009374"/>
    </source>
</evidence>
<evidence type="ECO:0000256" key="3">
    <source>
        <dbReference type="PROSITE-ProRule" id="PRU01131"/>
    </source>
</evidence>
<dbReference type="InterPro" id="IPR044593">
    <property type="entry name" value="FLZ8/MARD1"/>
</dbReference>
<dbReference type="OMA" id="PETPYSM"/>
<reference evidence="6" key="1">
    <citation type="submission" date="2021-03" db="EMBL/GenBank/DDBJ databases">
        <authorList>
            <consortium name="Genoscope - CEA"/>
            <person name="William W."/>
        </authorList>
    </citation>
    <scope>NUCLEOTIDE SEQUENCE</scope>
    <source>
        <strain evidence="6">Doubled-haploid Pahang</strain>
    </source>
</reference>
<accession>A0A804JJL4</accession>
<dbReference type="EnsemblPlants" id="Ma06_t23630.1">
    <property type="protein sequence ID" value="Ma06_p23630.1"/>
    <property type="gene ID" value="Ma06_g23630"/>
</dbReference>
<feature type="zinc finger region" description="FLZ-type" evidence="3">
    <location>
        <begin position="261"/>
        <end position="302"/>
    </location>
</feature>
<dbReference type="InterPro" id="IPR007650">
    <property type="entry name" value="Zf-FLZ_dom"/>
</dbReference>
<evidence type="ECO:0000256" key="2">
    <source>
        <dbReference type="ARBA" id="ARBA00022723"/>
    </source>
</evidence>
<dbReference type="AlphaFoldDB" id="A0A804JJL4"/>
<protein>
    <submittedName>
        <fullName evidence="6">(wild Malaysian banana) hypothetical protein</fullName>
    </submittedName>
</protein>
<feature type="region of interest" description="Disordered" evidence="4">
    <location>
        <begin position="19"/>
        <end position="41"/>
    </location>
</feature>
<evidence type="ECO:0000313" key="8">
    <source>
        <dbReference type="Proteomes" id="UP000012960"/>
    </source>
</evidence>
<keyword evidence="8" id="KW-1185">Reference proteome</keyword>
<feature type="domain" description="FLZ-type" evidence="5">
    <location>
        <begin position="261"/>
        <end position="302"/>
    </location>
</feature>
<dbReference type="PANTHER" id="PTHR46443:SF3">
    <property type="entry name" value="PROTEIN MARD1"/>
    <property type="match status" value="1"/>
</dbReference>
<gene>
    <name evidence="6" type="ORF">GSMUA_170360.1</name>
</gene>
<dbReference type="PANTHER" id="PTHR46443">
    <property type="entry name" value="FCS-LIKE ZINC FINGER 8"/>
    <property type="match status" value="1"/>
</dbReference>
<evidence type="ECO:0000313" key="6">
    <source>
        <dbReference type="EMBL" id="CAG1847241.1"/>
    </source>
</evidence>
<dbReference type="Gramene" id="Ma06_t23630.1">
    <property type="protein sequence ID" value="Ma06_p23630.1"/>
    <property type="gene ID" value="Ma06_g23630"/>
</dbReference>
<feature type="region of interest" description="Disordered" evidence="4">
    <location>
        <begin position="77"/>
        <end position="111"/>
    </location>
</feature>
<evidence type="ECO:0000313" key="7">
    <source>
        <dbReference type="EnsemblPlants" id="Ma06_p23630.1"/>
    </source>
</evidence>
<keyword evidence="2" id="KW-0479">Metal-binding</keyword>
<dbReference type="PROSITE" id="PS51795">
    <property type="entry name" value="ZF_FLZ"/>
    <property type="match status" value="1"/>
</dbReference>
<comment type="similarity">
    <text evidence="1">Belongs to the FLZ family.</text>
</comment>
<evidence type="ECO:0000259" key="5">
    <source>
        <dbReference type="PROSITE" id="PS51795"/>
    </source>
</evidence>
<evidence type="ECO:0000256" key="4">
    <source>
        <dbReference type="SAM" id="MobiDB-lite"/>
    </source>
</evidence>
<dbReference type="Pfam" id="PF04570">
    <property type="entry name" value="zf-FLZ"/>
    <property type="match status" value="1"/>
</dbReference>
<proteinExistence type="inferred from homology"/>
<dbReference type="OrthoDB" id="727724at2759"/>
<reference evidence="7" key="2">
    <citation type="submission" date="2021-05" db="UniProtKB">
        <authorList>
            <consortium name="EnsemblPlants"/>
        </authorList>
    </citation>
    <scope>IDENTIFICATION</scope>
    <source>
        <strain evidence="7">subsp. malaccensis</strain>
    </source>
</reference>
<organism evidence="7 8">
    <name type="scientific">Musa acuminata subsp. malaccensis</name>
    <name type="common">Wild banana</name>
    <name type="synonym">Musa malaccensis</name>
    <dbReference type="NCBI Taxonomy" id="214687"/>
    <lineage>
        <taxon>Eukaryota</taxon>
        <taxon>Viridiplantae</taxon>
        <taxon>Streptophyta</taxon>
        <taxon>Embryophyta</taxon>
        <taxon>Tracheophyta</taxon>
        <taxon>Spermatophyta</taxon>
        <taxon>Magnoliopsida</taxon>
        <taxon>Liliopsida</taxon>
        <taxon>Zingiberales</taxon>
        <taxon>Musaceae</taxon>
        <taxon>Musa</taxon>
    </lineage>
</organism>
<sequence>MFLRSKIQDIILRERSKAVSRKKELMPDTTSSPPPNPAFTSPNLLVEGCSVRKSSMYSEDAIGPKSMLATIPFFATGNRSSSDSRDCKTKPLSVETAAATTGTESRHHPWHNRSSRAIGLGLVDALSNEETGDVGCTMVVFGCQLKIQTLPGLSNSMSPVSIESPRSIMEFGSKTKTSQMDSYLPGRTVSGSVFSPQLFMGHMSPTEIELSEDYTCVISHGPIPKKTHIFHDCIIESCDREFLTLKKSTCMDDPSGYAADTSLSCCVSCKEDIGKGKGISLYRGEKGLCSHECGYQEVVSDE</sequence>